<feature type="compositionally biased region" description="Low complexity" evidence="1">
    <location>
        <begin position="310"/>
        <end position="331"/>
    </location>
</feature>
<name>A0A433QBA7_9FUNG</name>
<keyword evidence="2" id="KW-1133">Transmembrane helix</keyword>
<sequence length="391" mass="40795">MWGERPDLGAHNAHTAAGRDMAAGTKRYRDMVGWPRILPVCVTFSLAKADLSIRTSRTTDGLLPLAVGQLNLYVAGDIAQTIQNFVDMHSGQLTFTVPNIASRTNYQIGFLASSNAQRSGAFTILPAPSSSSSVSSSSASASSSSLSSSISSSSLSSSTSSSSSFSSTKASTTSSISTAMTSSTTSSATLSPSMIAPAESDSPNYTGPIVGAVIGSILSLAFVGGLITYIKRRGGLQRYNNSRQNDNFNNSGFAPVPTPLEKKQPYPPPKNDAHPAYQFEDEANFSVGVPHSPPTQSGAAPRSPQRHYGGYSNNTAAYSNNSAAAGGANPYPARPPPSHPTFSAKHEADAYPAGALAFGGSSEKCEYDERNLGTGGYGDAMEHRLSKPHAY</sequence>
<feature type="compositionally biased region" description="Low complexity" evidence="1">
    <location>
        <begin position="176"/>
        <end position="193"/>
    </location>
</feature>
<evidence type="ECO:0000256" key="1">
    <source>
        <dbReference type="SAM" id="MobiDB-lite"/>
    </source>
</evidence>
<feature type="transmembrane region" description="Helical" evidence="2">
    <location>
        <begin position="209"/>
        <end position="230"/>
    </location>
</feature>
<accession>A0A433QBA7</accession>
<feature type="region of interest" description="Disordered" evidence="1">
    <location>
        <begin position="176"/>
        <end position="195"/>
    </location>
</feature>
<gene>
    <name evidence="3" type="ORF">BC938DRAFT_483758</name>
</gene>
<feature type="region of interest" description="Disordered" evidence="1">
    <location>
        <begin position="149"/>
        <end position="170"/>
    </location>
</feature>
<organism evidence="3 4">
    <name type="scientific">Jimgerdemannia flammicorona</name>
    <dbReference type="NCBI Taxonomy" id="994334"/>
    <lineage>
        <taxon>Eukaryota</taxon>
        <taxon>Fungi</taxon>
        <taxon>Fungi incertae sedis</taxon>
        <taxon>Mucoromycota</taxon>
        <taxon>Mucoromycotina</taxon>
        <taxon>Endogonomycetes</taxon>
        <taxon>Endogonales</taxon>
        <taxon>Endogonaceae</taxon>
        <taxon>Jimgerdemannia</taxon>
    </lineage>
</organism>
<proteinExistence type="predicted"/>
<evidence type="ECO:0000313" key="4">
    <source>
        <dbReference type="Proteomes" id="UP000274822"/>
    </source>
</evidence>
<keyword evidence="2" id="KW-0812">Transmembrane</keyword>
<reference evidence="3 4" key="1">
    <citation type="journal article" date="2018" name="New Phytol.">
        <title>Phylogenomics of Endogonaceae and evolution of mycorrhizas within Mucoromycota.</title>
        <authorList>
            <person name="Chang Y."/>
            <person name="Desiro A."/>
            <person name="Na H."/>
            <person name="Sandor L."/>
            <person name="Lipzen A."/>
            <person name="Clum A."/>
            <person name="Barry K."/>
            <person name="Grigoriev I.V."/>
            <person name="Martin F.M."/>
            <person name="Stajich J.E."/>
            <person name="Smith M.E."/>
            <person name="Bonito G."/>
            <person name="Spatafora J.W."/>
        </authorList>
    </citation>
    <scope>NUCLEOTIDE SEQUENCE [LARGE SCALE GENOMIC DNA]</scope>
    <source>
        <strain evidence="3 4">AD002</strain>
    </source>
</reference>
<dbReference type="Proteomes" id="UP000274822">
    <property type="component" value="Unassembled WGS sequence"/>
</dbReference>
<dbReference type="EMBL" id="RBNJ01009123">
    <property type="protein sequence ID" value="RUS27063.1"/>
    <property type="molecule type" value="Genomic_DNA"/>
</dbReference>
<dbReference type="AlphaFoldDB" id="A0A433QBA7"/>
<comment type="caution">
    <text evidence="3">The sequence shown here is derived from an EMBL/GenBank/DDBJ whole genome shotgun (WGS) entry which is preliminary data.</text>
</comment>
<feature type="region of interest" description="Disordered" evidence="1">
    <location>
        <begin position="239"/>
        <end position="391"/>
    </location>
</feature>
<keyword evidence="2" id="KW-0472">Membrane</keyword>
<feature type="compositionally biased region" description="Low complexity" evidence="1">
    <location>
        <begin position="240"/>
        <end position="250"/>
    </location>
</feature>
<keyword evidence="4" id="KW-1185">Reference proteome</keyword>
<protein>
    <submittedName>
        <fullName evidence="3">Uncharacterized protein</fullName>
    </submittedName>
</protein>
<evidence type="ECO:0000313" key="3">
    <source>
        <dbReference type="EMBL" id="RUS27063.1"/>
    </source>
</evidence>
<evidence type="ECO:0000256" key="2">
    <source>
        <dbReference type="SAM" id="Phobius"/>
    </source>
</evidence>